<keyword evidence="1" id="KW-0193">Cuticle</keyword>
<dbReference type="Pfam" id="PF00379">
    <property type="entry name" value="Chitin_bind_4"/>
    <property type="match status" value="1"/>
</dbReference>
<dbReference type="PANTHER" id="PTHR10380">
    <property type="entry name" value="CUTICLE PROTEIN"/>
    <property type="match status" value="1"/>
</dbReference>
<evidence type="ECO:0000313" key="3">
    <source>
        <dbReference type="Proteomes" id="UP001353858"/>
    </source>
</evidence>
<dbReference type="InterPro" id="IPR050468">
    <property type="entry name" value="Cuticle_Struct_Prot"/>
</dbReference>
<keyword evidence="3" id="KW-1185">Reference proteome</keyword>
<dbReference type="PANTHER" id="PTHR10380:SF196">
    <property type="entry name" value="CUTICULAR PROTEIN 72EA"/>
    <property type="match status" value="1"/>
</dbReference>
<name>A0AAN7PH32_9COLE</name>
<dbReference type="InterPro" id="IPR000618">
    <property type="entry name" value="Insect_cuticle"/>
</dbReference>
<sequence>MLETGRVFLIGTARCWYQGRRETKTVSATERWERMQVKRQQSEESVTSYAQHKYALYKALNLPLREIKQQILMGVTSFNGASSLFFVYHSDIDKFIDDLMVQEKIALSCKVVRKTTTELDKNIFPKTYSAECAPKTVFIALFATAFAAQLETVAVTHDTLGNYNLKFDVPGISRVENRDAFGNVNGAFSYVDPYGIVRQTQFTSGAHGVHAVGTDIPLPVIDTPEVAHAKAEHLAVLHAAYLAAPPSQHFFDF</sequence>
<dbReference type="GO" id="GO:0062129">
    <property type="term" value="C:chitin-based extracellular matrix"/>
    <property type="evidence" value="ECO:0007669"/>
    <property type="project" value="TreeGrafter"/>
</dbReference>
<dbReference type="EMBL" id="JARPUR010000001">
    <property type="protein sequence ID" value="KAK4886287.1"/>
    <property type="molecule type" value="Genomic_DNA"/>
</dbReference>
<protein>
    <submittedName>
        <fullName evidence="2">Uncharacterized protein</fullName>
    </submittedName>
</protein>
<evidence type="ECO:0000256" key="1">
    <source>
        <dbReference type="PROSITE-ProRule" id="PRU00497"/>
    </source>
</evidence>
<dbReference type="PROSITE" id="PS51155">
    <property type="entry name" value="CHIT_BIND_RR_2"/>
    <property type="match status" value="1"/>
</dbReference>
<accession>A0AAN7PH32</accession>
<gene>
    <name evidence="2" type="ORF">RN001_002558</name>
</gene>
<organism evidence="2 3">
    <name type="scientific">Aquatica leii</name>
    <dbReference type="NCBI Taxonomy" id="1421715"/>
    <lineage>
        <taxon>Eukaryota</taxon>
        <taxon>Metazoa</taxon>
        <taxon>Ecdysozoa</taxon>
        <taxon>Arthropoda</taxon>
        <taxon>Hexapoda</taxon>
        <taxon>Insecta</taxon>
        <taxon>Pterygota</taxon>
        <taxon>Neoptera</taxon>
        <taxon>Endopterygota</taxon>
        <taxon>Coleoptera</taxon>
        <taxon>Polyphaga</taxon>
        <taxon>Elateriformia</taxon>
        <taxon>Elateroidea</taxon>
        <taxon>Lampyridae</taxon>
        <taxon>Luciolinae</taxon>
        <taxon>Aquatica</taxon>
    </lineage>
</organism>
<evidence type="ECO:0000313" key="2">
    <source>
        <dbReference type="EMBL" id="KAK4886287.1"/>
    </source>
</evidence>
<comment type="caution">
    <text evidence="2">The sequence shown here is derived from an EMBL/GenBank/DDBJ whole genome shotgun (WGS) entry which is preliminary data.</text>
</comment>
<dbReference type="AlphaFoldDB" id="A0AAN7PH32"/>
<reference evidence="3" key="1">
    <citation type="submission" date="2023-01" db="EMBL/GenBank/DDBJ databases">
        <title>Key to firefly adult light organ development and bioluminescence: homeobox transcription factors regulate luciferase expression and transportation to peroxisome.</title>
        <authorList>
            <person name="Fu X."/>
        </authorList>
    </citation>
    <scope>NUCLEOTIDE SEQUENCE [LARGE SCALE GENOMIC DNA]</scope>
</reference>
<proteinExistence type="predicted"/>
<dbReference type="Proteomes" id="UP001353858">
    <property type="component" value="Unassembled WGS sequence"/>
</dbReference>
<dbReference type="GO" id="GO:0008010">
    <property type="term" value="F:structural constituent of chitin-based larval cuticle"/>
    <property type="evidence" value="ECO:0007669"/>
    <property type="project" value="TreeGrafter"/>
</dbReference>